<dbReference type="AlphaFoldDB" id="A0A316E748"/>
<comment type="caution">
    <text evidence="1">The sequence shown here is derived from an EMBL/GenBank/DDBJ whole genome shotgun (WGS) entry which is preliminary data.</text>
</comment>
<dbReference type="EMBL" id="QGGO01000013">
    <property type="protein sequence ID" value="PWK26231.1"/>
    <property type="molecule type" value="Genomic_DNA"/>
</dbReference>
<evidence type="ECO:0000313" key="1">
    <source>
        <dbReference type="EMBL" id="PWK26231.1"/>
    </source>
</evidence>
<proteinExistence type="predicted"/>
<reference evidence="1 2" key="1">
    <citation type="submission" date="2018-05" db="EMBL/GenBank/DDBJ databases">
        <title>Genomic Encyclopedia of Archaeal and Bacterial Type Strains, Phase II (KMG-II): from individual species to whole genera.</title>
        <authorList>
            <person name="Goeker M."/>
        </authorList>
    </citation>
    <scope>NUCLEOTIDE SEQUENCE [LARGE SCALE GENOMIC DNA]</scope>
    <source>
        <strain evidence="1 2">DSM 22214</strain>
    </source>
</reference>
<accession>A0A316E748</accession>
<name>A0A316E748_9BACT</name>
<gene>
    <name evidence="1" type="ORF">LV89_02712</name>
</gene>
<organism evidence="1 2">
    <name type="scientific">Arcicella aurantiaca</name>
    <dbReference type="NCBI Taxonomy" id="591202"/>
    <lineage>
        <taxon>Bacteria</taxon>
        <taxon>Pseudomonadati</taxon>
        <taxon>Bacteroidota</taxon>
        <taxon>Cytophagia</taxon>
        <taxon>Cytophagales</taxon>
        <taxon>Flectobacillaceae</taxon>
        <taxon>Arcicella</taxon>
    </lineage>
</organism>
<dbReference type="RefSeq" id="WP_109743432.1">
    <property type="nucleotide sequence ID" value="NZ_QGGO01000013.1"/>
</dbReference>
<evidence type="ECO:0000313" key="2">
    <source>
        <dbReference type="Proteomes" id="UP000245489"/>
    </source>
</evidence>
<dbReference type="OrthoDB" id="800002at2"/>
<keyword evidence="2" id="KW-1185">Reference proteome</keyword>
<sequence length="221" mass="25619">MPLFGLIAEGPSDHAVLENILLGLFEDDISDDITTLQPIRGATDENAIKAFGGWYKVFEYCRSEDFKGAFQSIQYLVIQIDTDVSEQIHYNIKQTDETGKKFSPEILIEKVKEKFEQIIINEFGQDFWDKYHQRILFAISVNEIECWILPLYYADRTQGITNNCDYKLHQKAGKFEKEYKDYDKISKGFRKAKTLKSSYLQNPSLKIFVESVIAKNITLSE</sequence>
<dbReference type="Proteomes" id="UP000245489">
    <property type="component" value="Unassembled WGS sequence"/>
</dbReference>
<protein>
    <submittedName>
        <fullName evidence="1">Uncharacterized protein</fullName>
    </submittedName>
</protein>